<accession>A0AAD1T569</accession>
<dbReference type="AlphaFoldDB" id="A0AAD1T569"/>
<organism evidence="2 3">
    <name type="scientific">Pelobates cultripes</name>
    <name type="common">Western spadefoot toad</name>
    <dbReference type="NCBI Taxonomy" id="61616"/>
    <lineage>
        <taxon>Eukaryota</taxon>
        <taxon>Metazoa</taxon>
        <taxon>Chordata</taxon>
        <taxon>Craniata</taxon>
        <taxon>Vertebrata</taxon>
        <taxon>Euteleostomi</taxon>
        <taxon>Amphibia</taxon>
        <taxon>Batrachia</taxon>
        <taxon>Anura</taxon>
        <taxon>Pelobatoidea</taxon>
        <taxon>Pelobatidae</taxon>
        <taxon>Pelobates</taxon>
    </lineage>
</organism>
<feature type="compositionally biased region" description="Basic residues" evidence="1">
    <location>
        <begin position="423"/>
        <end position="433"/>
    </location>
</feature>
<reference evidence="2" key="1">
    <citation type="submission" date="2022-03" db="EMBL/GenBank/DDBJ databases">
        <authorList>
            <person name="Alioto T."/>
            <person name="Alioto T."/>
            <person name="Gomez Garrido J."/>
        </authorList>
    </citation>
    <scope>NUCLEOTIDE SEQUENCE</scope>
</reference>
<dbReference type="PANTHER" id="PTHR13484">
    <property type="entry name" value="FIP1-LIKE 1 PROTEIN"/>
    <property type="match status" value="1"/>
</dbReference>
<dbReference type="InterPro" id="IPR051187">
    <property type="entry name" value="Pre-mRNA_3'-end_processing_reg"/>
</dbReference>
<evidence type="ECO:0000256" key="1">
    <source>
        <dbReference type="SAM" id="MobiDB-lite"/>
    </source>
</evidence>
<name>A0AAD1T569_PELCU</name>
<gene>
    <name evidence="2" type="ORF">PECUL_23A034989</name>
</gene>
<feature type="compositionally biased region" description="Basic and acidic residues" evidence="1">
    <location>
        <begin position="434"/>
        <end position="446"/>
    </location>
</feature>
<evidence type="ECO:0000313" key="2">
    <source>
        <dbReference type="EMBL" id="CAH2315310.1"/>
    </source>
</evidence>
<keyword evidence="3" id="KW-1185">Reference proteome</keyword>
<evidence type="ECO:0000313" key="3">
    <source>
        <dbReference type="Proteomes" id="UP001295444"/>
    </source>
</evidence>
<dbReference type="Proteomes" id="UP001295444">
    <property type="component" value="Chromosome 09"/>
</dbReference>
<feature type="compositionally biased region" description="Basic and acidic residues" evidence="1">
    <location>
        <begin position="368"/>
        <end position="422"/>
    </location>
</feature>
<protein>
    <submittedName>
        <fullName evidence="2">Uncharacterized protein</fullName>
    </submittedName>
</protein>
<feature type="compositionally biased region" description="Basic and acidic residues" evidence="1">
    <location>
        <begin position="319"/>
        <end position="332"/>
    </location>
</feature>
<feature type="region of interest" description="Disordered" evidence="1">
    <location>
        <begin position="368"/>
        <end position="454"/>
    </location>
</feature>
<sequence>MGVPLQGLPTVPTLNKTPTEPHTACSGLHHGGPPPSSTLPSFPTPTLSTTPLLETGPRISVPNHTGLRSISNRSPCNENGITPNNTAYYGLKPKLDICGYFHTAALDCWDVLFEEYVKELDSKGIQCVFVYVVDASNLWEILHSMLVRQIEATTDAVGGVVCNITRVEGRRWDNHDSEDIPIQVLGDHGYKPHAPIHHQQPPPPLLPPPPNIASNPHPFSGPPPPHFFHRPPLPPHQITPSLQPPALLPPPLVPPPSLHIPPMNGPHISYNSRPPQQRHNYNSIDSRLINYQPPVSTAHSPWVTNINKGTGSFVGNDWASRRQRERDSDRPRNLATNNYRTCVNSLKTLQPLVLLCEDRYPRYHRERSYEHERKYRRSEERPRERSWEREEKPRGEQRQRDREESSKHKSSRHKQDSEERESHRRHKRKKSKRGKEEKSSSEDRSVATRRSHRD</sequence>
<dbReference type="EMBL" id="OW240920">
    <property type="protein sequence ID" value="CAH2315310.1"/>
    <property type="molecule type" value="Genomic_DNA"/>
</dbReference>
<feature type="region of interest" description="Disordered" evidence="1">
    <location>
        <begin position="1"/>
        <end position="45"/>
    </location>
</feature>
<proteinExistence type="predicted"/>
<dbReference type="PANTHER" id="PTHR13484:SF8">
    <property type="entry name" value="PRE-MRNA 3'-END-PROCESSING FACTOR FIP1"/>
    <property type="match status" value="1"/>
</dbReference>
<feature type="region of interest" description="Disordered" evidence="1">
    <location>
        <begin position="191"/>
        <end position="222"/>
    </location>
</feature>
<feature type="compositionally biased region" description="Pro residues" evidence="1">
    <location>
        <begin position="200"/>
        <end position="211"/>
    </location>
</feature>
<feature type="region of interest" description="Disordered" evidence="1">
    <location>
        <begin position="307"/>
        <end position="335"/>
    </location>
</feature>
<dbReference type="GO" id="GO:0005847">
    <property type="term" value="C:mRNA cleavage and polyadenylation specificity factor complex"/>
    <property type="evidence" value="ECO:0007669"/>
    <property type="project" value="TreeGrafter"/>
</dbReference>